<dbReference type="PANTHER" id="PTHR35525">
    <property type="entry name" value="BLL6575 PROTEIN"/>
    <property type="match status" value="1"/>
</dbReference>
<gene>
    <name evidence="2" type="ORF">GA0070609_3290</name>
</gene>
<sequence>MTVNRRISTSPTISPPPLDIVIKIVNEYGDAPRRAAHEEAHDYPDPASLGGAVYGAFQTASTADLVAVANQAHAIFAAPTADRVASELDALIAATGLSPRVVADGVMIREAWTAPHASLLASVTLALLLHFREIPDARRIGVCAGDDCVDVYADASPTRRRRYCSITCQNRARARSYRAARRA</sequence>
<dbReference type="SUPFAM" id="SSF160904">
    <property type="entry name" value="Jann2411-like"/>
    <property type="match status" value="1"/>
</dbReference>
<keyword evidence="3" id="KW-1185">Reference proteome</keyword>
<dbReference type="InterPro" id="IPR010852">
    <property type="entry name" value="ABATE"/>
</dbReference>
<feature type="domain" description="Zinc finger CGNR" evidence="1">
    <location>
        <begin position="139"/>
        <end position="179"/>
    </location>
</feature>
<reference evidence="2 3" key="1">
    <citation type="submission" date="2016-06" db="EMBL/GenBank/DDBJ databases">
        <authorList>
            <person name="Kjaerup R.B."/>
            <person name="Dalgaard T.S."/>
            <person name="Juul-Madsen H.R."/>
        </authorList>
    </citation>
    <scope>NUCLEOTIDE SEQUENCE [LARGE SCALE GENOMIC DNA]</scope>
    <source>
        <strain evidence="2 3">DSM 43904</strain>
    </source>
</reference>
<dbReference type="PANTHER" id="PTHR35525:SF3">
    <property type="entry name" value="BLL6575 PROTEIN"/>
    <property type="match status" value="1"/>
</dbReference>
<dbReference type="InterPro" id="IPR023286">
    <property type="entry name" value="ABATE_dom_sf"/>
</dbReference>
<dbReference type="Gene3D" id="1.10.3300.10">
    <property type="entry name" value="Jann2411-like domain"/>
    <property type="match status" value="1"/>
</dbReference>
<organism evidence="2 3">
    <name type="scientific">Micromonospora echinaurantiaca</name>
    <dbReference type="NCBI Taxonomy" id="47857"/>
    <lineage>
        <taxon>Bacteria</taxon>
        <taxon>Bacillati</taxon>
        <taxon>Actinomycetota</taxon>
        <taxon>Actinomycetes</taxon>
        <taxon>Micromonosporales</taxon>
        <taxon>Micromonosporaceae</taxon>
        <taxon>Micromonospora</taxon>
    </lineage>
</organism>
<dbReference type="Pfam" id="PF11706">
    <property type="entry name" value="zf-CGNR"/>
    <property type="match status" value="1"/>
</dbReference>
<evidence type="ECO:0000313" key="3">
    <source>
        <dbReference type="Proteomes" id="UP000198217"/>
    </source>
</evidence>
<evidence type="ECO:0000259" key="1">
    <source>
        <dbReference type="Pfam" id="PF11706"/>
    </source>
</evidence>
<protein>
    <submittedName>
        <fullName evidence="2">CGNR zinc finger domain-containing protein</fullName>
    </submittedName>
</protein>
<name>A0A1C5IGY9_9ACTN</name>
<proteinExistence type="predicted"/>
<accession>A0A1C5IGY9</accession>
<dbReference type="EMBL" id="LT607750">
    <property type="protein sequence ID" value="SCG57319.1"/>
    <property type="molecule type" value="Genomic_DNA"/>
</dbReference>
<dbReference type="InterPro" id="IPR021005">
    <property type="entry name" value="Znf_CGNR"/>
</dbReference>
<evidence type="ECO:0000313" key="2">
    <source>
        <dbReference type="EMBL" id="SCG57319.1"/>
    </source>
</evidence>
<dbReference type="Proteomes" id="UP000198217">
    <property type="component" value="Chromosome I"/>
</dbReference>
<dbReference type="AlphaFoldDB" id="A0A1C5IGY9"/>